<dbReference type="OrthoDB" id="1926382at2759"/>
<evidence type="ECO:0000256" key="4">
    <source>
        <dbReference type="RuleBase" id="RU369104"/>
    </source>
</evidence>
<dbReference type="InterPro" id="IPR045084">
    <property type="entry name" value="AIB/MYC-like"/>
</dbReference>
<dbReference type="AlphaFoldDB" id="A0A9W7HZI7"/>
<reference evidence="7" key="1">
    <citation type="submission" date="2023-05" db="EMBL/GenBank/DDBJ databases">
        <title>Genome and transcriptome analyses reveal genes involved in the formation of fine ridges on petal epidermal cells in Hibiscus trionum.</title>
        <authorList>
            <person name="Koshimizu S."/>
            <person name="Masuda S."/>
            <person name="Ishii T."/>
            <person name="Shirasu K."/>
            <person name="Hoshino A."/>
            <person name="Arita M."/>
        </authorList>
    </citation>
    <scope>NUCLEOTIDE SEQUENCE</scope>
    <source>
        <strain evidence="7">Hamamatsu line</strain>
    </source>
</reference>
<keyword evidence="2 4" id="KW-0804">Transcription</keyword>
<dbReference type="PANTHER" id="PTHR11514:SF40">
    <property type="entry name" value="TRANSCRIPTION FACTOR BHLH14"/>
    <property type="match status" value="1"/>
</dbReference>
<dbReference type="InterPro" id="IPR025610">
    <property type="entry name" value="MYC/MYB_N"/>
</dbReference>
<name>A0A9W7HZI7_HIBTR</name>
<feature type="region of interest" description="Disordered" evidence="5">
    <location>
        <begin position="239"/>
        <end position="288"/>
    </location>
</feature>
<sequence length="288" mass="32121">MEELIISPSSSSSLLSFSHETPPLTLQQRLNYVLERQPDWWSYAIFWQTSNDDRGRLFLAWGDGHFQGSKDPSQKSRANSSDIQGLHDERRKVMKGIQALVGGNHDICPSMIDGTDIGDAEWFYMLSLTRSFSAGDGIPGKSLTTGSLVWLTGTQELQFYNCERAKEAQLHGIETLVCIPTCCGVLELGSSEIIRENWELVQQVKYLFGSDLTGLLPKQSNPNPDSNLISFSDMGVSAGVQETKQDSTRPGESPFVNTEKRIPKKRGRKPGSGRETMLNHVEAERQRP</sequence>
<dbReference type="GO" id="GO:0005634">
    <property type="term" value="C:nucleus"/>
    <property type="evidence" value="ECO:0007669"/>
    <property type="project" value="UniProtKB-SubCell"/>
</dbReference>
<protein>
    <recommendedName>
        <fullName evidence="4">Transcription factor</fullName>
        <shortName evidence="4">bHLH transcription factor</shortName>
    </recommendedName>
    <alternativeName>
        <fullName evidence="4">Basic helix-loop-helix protein</fullName>
    </alternativeName>
</protein>
<evidence type="ECO:0000313" key="7">
    <source>
        <dbReference type="EMBL" id="GMI85857.1"/>
    </source>
</evidence>
<comment type="subcellular location">
    <subcellularLocation>
        <location evidence="4">Nucleus</location>
    </subcellularLocation>
</comment>
<evidence type="ECO:0000256" key="1">
    <source>
        <dbReference type="ARBA" id="ARBA00023015"/>
    </source>
</evidence>
<evidence type="ECO:0000259" key="6">
    <source>
        <dbReference type="Pfam" id="PF14215"/>
    </source>
</evidence>
<gene>
    <name evidence="7" type="ORF">HRI_002255000</name>
</gene>
<dbReference type="GO" id="GO:0003700">
    <property type="term" value="F:DNA-binding transcription factor activity"/>
    <property type="evidence" value="ECO:0007669"/>
    <property type="project" value="InterPro"/>
</dbReference>
<keyword evidence="8" id="KW-1185">Reference proteome</keyword>
<evidence type="ECO:0000256" key="5">
    <source>
        <dbReference type="SAM" id="MobiDB-lite"/>
    </source>
</evidence>
<keyword evidence="3 4" id="KW-0539">Nucleus</keyword>
<dbReference type="PANTHER" id="PTHR11514">
    <property type="entry name" value="MYC"/>
    <property type="match status" value="1"/>
</dbReference>
<feature type="domain" description="Transcription factor MYC/MYB N-terminal" evidence="6">
    <location>
        <begin position="26"/>
        <end position="208"/>
    </location>
</feature>
<comment type="caution">
    <text evidence="7">The sequence shown here is derived from an EMBL/GenBank/DDBJ whole genome shotgun (WGS) entry which is preliminary data.</text>
</comment>
<keyword evidence="1 4" id="KW-0805">Transcription regulation</keyword>
<evidence type="ECO:0000256" key="3">
    <source>
        <dbReference type="ARBA" id="ARBA00023242"/>
    </source>
</evidence>
<dbReference type="EMBL" id="BSYR01000020">
    <property type="protein sequence ID" value="GMI85857.1"/>
    <property type="molecule type" value="Genomic_DNA"/>
</dbReference>
<evidence type="ECO:0000313" key="8">
    <source>
        <dbReference type="Proteomes" id="UP001165190"/>
    </source>
</evidence>
<organism evidence="7 8">
    <name type="scientific">Hibiscus trionum</name>
    <name type="common">Flower of an hour</name>
    <dbReference type="NCBI Taxonomy" id="183268"/>
    <lineage>
        <taxon>Eukaryota</taxon>
        <taxon>Viridiplantae</taxon>
        <taxon>Streptophyta</taxon>
        <taxon>Embryophyta</taxon>
        <taxon>Tracheophyta</taxon>
        <taxon>Spermatophyta</taxon>
        <taxon>Magnoliopsida</taxon>
        <taxon>eudicotyledons</taxon>
        <taxon>Gunneridae</taxon>
        <taxon>Pentapetalae</taxon>
        <taxon>rosids</taxon>
        <taxon>malvids</taxon>
        <taxon>Malvales</taxon>
        <taxon>Malvaceae</taxon>
        <taxon>Malvoideae</taxon>
        <taxon>Hibiscus</taxon>
    </lineage>
</organism>
<accession>A0A9W7HZI7</accession>
<dbReference type="Proteomes" id="UP001165190">
    <property type="component" value="Unassembled WGS sequence"/>
</dbReference>
<dbReference type="Pfam" id="PF14215">
    <property type="entry name" value="bHLH-MYC_N"/>
    <property type="match status" value="1"/>
</dbReference>
<feature type="compositionally biased region" description="Basic residues" evidence="5">
    <location>
        <begin position="262"/>
        <end position="271"/>
    </location>
</feature>
<evidence type="ECO:0000256" key="2">
    <source>
        <dbReference type="ARBA" id="ARBA00023163"/>
    </source>
</evidence>
<dbReference type="GO" id="GO:0000976">
    <property type="term" value="F:transcription cis-regulatory region binding"/>
    <property type="evidence" value="ECO:0007669"/>
    <property type="project" value="TreeGrafter"/>
</dbReference>
<proteinExistence type="predicted"/>